<evidence type="ECO:0000256" key="1">
    <source>
        <dbReference type="SAM" id="Phobius"/>
    </source>
</evidence>
<dbReference type="SUPFAM" id="SSF51197">
    <property type="entry name" value="Clavaminate synthase-like"/>
    <property type="match status" value="1"/>
</dbReference>
<feature type="transmembrane region" description="Helical" evidence="1">
    <location>
        <begin position="12"/>
        <end position="32"/>
    </location>
</feature>
<proteinExistence type="predicted"/>
<dbReference type="Gene3D" id="2.60.120.620">
    <property type="entry name" value="q2cbj1_9rhob like domain"/>
    <property type="match status" value="1"/>
</dbReference>
<dbReference type="EMBL" id="MN740011">
    <property type="protein sequence ID" value="QHT83748.1"/>
    <property type="molecule type" value="Genomic_DNA"/>
</dbReference>
<organism evidence="2">
    <name type="scientific">viral metagenome</name>
    <dbReference type="NCBI Taxonomy" id="1070528"/>
    <lineage>
        <taxon>unclassified sequences</taxon>
        <taxon>metagenomes</taxon>
        <taxon>organismal metagenomes</taxon>
    </lineage>
</organism>
<evidence type="ECO:0000313" key="2">
    <source>
        <dbReference type="EMBL" id="QHT83748.1"/>
    </source>
</evidence>
<protein>
    <recommendedName>
        <fullName evidence="3">Phytanoyl-CoA dioxygenase</fullName>
    </recommendedName>
</protein>
<dbReference type="Pfam" id="PF05721">
    <property type="entry name" value="PhyH"/>
    <property type="match status" value="1"/>
</dbReference>
<keyword evidence="1" id="KW-0812">Transmembrane</keyword>
<sequence>MQYSIFSKYSKLFIVLGLLLLLIVLFINSILFKKDIIAPSNKKYDLKEDGFCIYKNVLNNEEIKNIKKYCKEGNYSIVQEYLLKNNNLNDLIQHATNKDYKFQDYIWIIQKSAVHTCHRDNNGDFFNKNQKYPSYTMLVYLEDMEKCLGVIPESHKDSDSYFTNFQDSLKNLLCKSGDVILFNANLIHVGTINSNDNNLRIQLKVTHKDDIPYIYYYENFHKVLNQENTIPIFLRKIQRNISCTFPGISNWTQNENIQSSRGTDNGAKISLGQKIFSYIFYGNSDFYDLPNAF</sequence>
<accession>A0A6C0HSN4</accession>
<dbReference type="InterPro" id="IPR008775">
    <property type="entry name" value="Phytyl_CoA_dOase-like"/>
</dbReference>
<keyword evidence="1" id="KW-1133">Transmembrane helix</keyword>
<name>A0A6C0HSN4_9ZZZZ</name>
<dbReference type="AlphaFoldDB" id="A0A6C0HSN4"/>
<evidence type="ECO:0008006" key="3">
    <source>
        <dbReference type="Google" id="ProtNLM"/>
    </source>
</evidence>
<reference evidence="2" key="1">
    <citation type="journal article" date="2020" name="Nature">
        <title>Giant virus diversity and host interactions through global metagenomics.</title>
        <authorList>
            <person name="Schulz F."/>
            <person name="Roux S."/>
            <person name="Paez-Espino D."/>
            <person name="Jungbluth S."/>
            <person name="Walsh D.A."/>
            <person name="Denef V.J."/>
            <person name="McMahon K.D."/>
            <person name="Konstantinidis K.T."/>
            <person name="Eloe-Fadrosh E.A."/>
            <person name="Kyrpides N.C."/>
            <person name="Woyke T."/>
        </authorList>
    </citation>
    <scope>NUCLEOTIDE SEQUENCE</scope>
    <source>
        <strain evidence="2">GVMAG-M-3300023184-168</strain>
    </source>
</reference>
<keyword evidence="1" id="KW-0472">Membrane</keyword>